<proteinExistence type="predicted"/>
<dbReference type="InterPro" id="IPR006938">
    <property type="entry name" value="DUF624"/>
</dbReference>
<accession>A0ABW4MP93</accession>
<evidence type="ECO:0000256" key="1">
    <source>
        <dbReference type="SAM" id="Phobius"/>
    </source>
</evidence>
<evidence type="ECO:0000313" key="2">
    <source>
        <dbReference type="EMBL" id="MFD1779791.1"/>
    </source>
</evidence>
<reference evidence="3" key="1">
    <citation type="journal article" date="2019" name="Int. J. Syst. Evol. Microbiol.">
        <title>The Global Catalogue of Microorganisms (GCM) 10K type strain sequencing project: providing services to taxonomists for standard genome sequencing and annotation.</title>
        <authorList>
            <consortium name="The Broad Institute Genomics Platform"/>
            <consortium name="The Broad Institute Genome Sequencing Center for Infectious Disease"/>
            <person name="Wu L."/>
            <person name="Ma J."/>
        </authorList>
    </citation>
    <scope>NUCLEOTIDE SEQUENCE [LARGE SCALE GENOMIC DNA]</scope>
    <source>
        <strain evidence="3">CCUG 15531</strain>
    </source>
</reference>
<dbReference type="RefSeq" id="WP_304214516.1">
    <property type="nucleotide sequence ID" value="NZ_JBHUEK010000022.1"/>
</dbReference>
<keyword evidence="1" id="KW-1133">Transmembrane helix</keyword>
<sequence length="220" mass="25121">MLGGLDSPFYRWCGAISRLIYLNMLWLLFTIMGLVVVGFVPATVALFAVTRKWIMGDEDIPVFSTFWSVYKKEFLKSNLLGLTLIIAGYILYVDLVFLPTTSLFFIVVRYALIAICSVYIVILLYIFPIYVHFNGNIKSYLKNAVMYGLSYPLVTFAMVLGIILLYIGFTYVPSLIPFLSVSILAYFIMWLALKVFARIEEKVNGKDEVKSNEREPSFSK</sequence>
<evidence type="ECO:0000313" key="3">
    <source>
        <dbReference type="Proteomes" id="UP001597227"/>
    </source>
</evidence>
<feature type="transmembrane region" description="Helical" evidence="1">
    <location>
        <begin position="145"/>
        <end position="169"/>
    </location>
</feature>
<comment type="caution">
    <text evidence="2">The sequence shown here is derived from an EMBL/GenBank/DDBJ whole genome shotgun (WGS) entry which is preliminary data.</text>
</comment>
<dbReference type="Proteomes" id="UP001597227">
    <property type="component" value="Unassembled WGS sequence"/>
</dbReference>
<name>A0ABW4MP93_9BACI</name>
<organism evidence="2 3">
    <name type="scientific">Fredinandcohnia salidurans</name>
    <dbReference type="NCBI Taxonomy" id="2595041"/>
    <lineage>
        <taxon>Bacteria</taxon>
        <taxon>Bacillati</taxon>
        <taxon>Bacillota</taxon>
        <taxon>Bacilli</taxon>
        <taxon>Bacillales</taxon>
        <taxon>Bacillaceae</taxon>
        <taxon>Fredinandcohnia</taxon>
    </lineage>
</organism>
<dbReference type="EMBL" id="JBHUEK010000022">
    <property type="protein sequence ID" value="MFD1779791.1"/>
    <property type="molecule type" value="Genomic_DNA"/>
</dbReference>
<feature type="transmembrane region" description="Helical" evidence="1">
    <location>
        <begin position="175"/>
        <end position="193"/>
    </location>
</feature>
<protein>
    <submittedName>
        <fullName evidence="2">YesL family protein</fullName>
    </submittedName>
</protein>
<dbReference type="Pfam" id="PF04854">
    <property type="entry name" value="DUF624"/>
    <property type="match status" value="1"/>
</dbReference>
<keyword evidence="3" id="KW-1185">Reference proteome</keyword>
<feature type="transmembrane region" description="Helical" evidence="1">
    <location>
        <begin position="110"/>
        <end position="133"/>
    </location>
</feature>
<keyword evidence="1" id="KW-0812">Transmembrane</keyword>
<keyword evidence="1" id="KW-0472">Membrane</keyword>
<gene>
    <name evidence="2" type="ORF">ACFSFW_14085</name>
</gene>
<feature type="transmembrane region" description="Helical" evidence="1">
    <location>
        <begin position="20"/>
        <end position="49"/>
    </location>
</feature>
<feature type="transmembrane region" description="Helical" evidence="1">
    <location>
        <begin position="79"/>
        <end position="98"/>
    </location>
</feature>